<sequence length="144" mass="16197">MSRLKTFASSGHNLEFYEGEGFLELGQMETSYPSLATLAPPKPRPAYLYYPRPDDSGELPVPLVRQLNWSFYTDCQDQEDYPESSGSAASRRRLLPQTEEALRLLREIDSNIAAVGPGVEFEGENGFRALLFRVEQDSIKGESM</sequence>
<comment type="caution">
    <text evidence="1">The sequence shown here is derived from an EMBL/GenBank/DDBJ whole genome shotgun (WGS) entry which is preliminary data.</text>
</comment>
<proteinExistence type="predicted"/>
<evidence type="ECO:0000313" key="1">
    <source>
        <dbReference type="EMBL" id="KAL1397588.1"/>
    </source>
</evidence>
<accession>A0ABD1DDD7</accession>
<organism evidence="1 2">
    <name type="scientific">Culex pipiens pipiens</name>
    <name type="common">Northern house mosquito</name>
    <dbReference type="NCBI Taxonomy" id="38569"/>
    <lineage>
        <taxon>Eukaryota</taxon>
        <taxon>Metazoa</taxon>
        <taxon>Ecdysozoa</taxon>
        <taxon>Arthropoda</taxon>
        <taxon>Hexapoda</taxon>
        <taxon>Insecta</taxon>
        <taxon>Pterygota</taxon>
        <taxon>Neoptera</taxon>
        <taxon>Endopterygota</taxon>
        <taxon>Diptera</taxon>
        <taxon>Nematocera</taxon>
        <taxon>Culicoidea</taxon>
        <taxon>Culicidae</taxon>
        <taxon>Culicinae</taxon>
        <taxon>Culicini</taxon>
        <taxon>Culex</taxon>
        <taxon>Culex</taxon>
    </lineage>
</organism>
<protein>
    <submittedName>
        <fullName evidence="1">Uncharacterized protein</fullName>
    </submittedName>
</protein>
<reference evidence="1 2" key="1">
    <citation type="submission" date="2024-05" db="EMBL/GenBank/DDBJ databases">
        <title>Culex pipiens pipiens assembly and annotation.</title>
        <authorList>
            <person name="Alout H."/>
            <person name="Durand T."/>
        </authorList>
    </citation>
    <scope>NUCLEOTIDE SEQUENCE [LARGE SCALE GENOMIC DNA]</scope>
    <source>
        <strain evidence="1">HA-2024</strain>
        <tissue evidence="1">Whole body</tissue>
    </source>
</reference>
<evidence type="ECO:0000313" key="2">
    <source>
        <dbReference type="Proteomes" id="UP001562425"/>
    </source>
</evidence>
<dbReference type="EMBL" id="JBEHCU010006232">
    <property type="protein sequence ID" value="KAL1397588.1"/>
    <property type="molecule type" value="Genomic_DNA"/>
</dbReference>
<gene>
    <name evidence="1" type="ORF">pipiens_009650</name>
</gene>
<dbReference type="AlphaFoldDB" id="A0ABD1DDD7"/>
<name>A0ABD1DDD7_CULPP</name>
<keyword evidence="2" id="KW-1185">Reference proteome</keyword>
<dbReference type="Proteomes" id="UP001562425">
    <property type="component" value="Unassembled WGS sequence"/>
</dbReference>